<sequence length="115" mass="13036">MAGTACRVTQVGEQTEAPASHWQQSVPRPTPGLARTTPHQYRQRHKRAEETDTSDLPIKHTYMHLQNEPAKSEALQTDPLVAPRGCRPTRTKSCEINLKTAWHQGFNSRLMQTLH</sequence>
<proteinExistence type="predicted"/>
<reference evidence="2" key="1">
    <citation type="submission" date="2022-03" db="EMBL/GenBank/DDBJ databases">
        <authorList>
            <person name="Alioto T."/>
            <person name="Alioto T."/>
            <person name="Gomez Garrido J."/>
        </authorList>
    </citation>
    <scope>NUCLEOTIDE SEQUENCE</scope>
</reference>
<keyword evidence="3" id="KW-1185">Reference proteome</keyword>
<dbReference type="EMBL" id="OW240915">
    <property type="protein sequence ID" value="CAH2285513.1"/>
    <property type="molecule type" value="Genomic_DNA"/>
</dbReference>
<evidence type="ECO:0000313" key="3">
    <source>
        <dbReference type="Proteomes" id="UP001295444"/>
    </source>
</evidence>
<gene>
    <name evidence="2" type="ORF">PECUL_23A040732</name>
</gene>
<organism evidence="2 3">
    <name type="scientific">Pelobates cultripes</name>
    <name type="common">Western spadefoot toad</name>
    <dbReference type="NCBI Taxonomy" id="61616"/>
    <lineage>
        <taxon>Eukaryota</taxon>
        <taxon>Metazoa</taxon>
        <taxon>Chordata</taxon>
        <taxon>Craniata</taxon>
        <taxon>Vertebrata</taxon>
        <taxon>Euteleostomi</taxon>
        <taxon>Amphibia</taxon>
        <taxon>Batrachia</taxon>
        <taxon>Anura</taxon>
        <taxon>Pelobatoidea</taxon>
        <taxon>Pelobatidae</taxon>
        <taxon>Pelobates</taxon>
    </lineage>
</organism>
<dbReference type="AlphaFoldDB" id="A0AAD1S102"/>
<evidence type="ECO:0000313" key="2">
    <source>
        <dbReference type="EMBL" id="CAH2285513.1"/>
    </source>
</evidence>
<evidence type="ECO:0000256" key="1">
    <source>
        <dbReference type="SAM" id="MobiDB-lite"/>
    </source>
</evidence>
<protein>
    <submittedName>
        <fullName evidence="2">Uncharacterized protein</fullName>
    </submittedName>
</protein>
<feature type="region of interest" description="Disordered" evidence="1">
    <location>
        <begin position="1"/>
        <end position="88"/>
    </location>
</feature>
<name>A0AAD1S102_PELCU</name>
<accession>A0AAD1S102</accession>
<dbReference type="Proteomes" id="UP001295444">
    <property type="component" value="Chromosome 04"/>
</dbReference>